<dbReference type="Gene3D" id="1.10.510.10">
    <property type="entry name" value="Transferase(Phosphotransferase) domain 1"/>
    <property type="match status" value="1"/>
</dbReference>
<evidence type="ECO:0000256" key="1">
    <source>
        <dbReference type="ARBA" id="ARBA00012513"/>
    </source>
</evidence>
<dbReference type="EC" id="2.7.11.1" evidence="1"/>
<comment type="catalytic activity">
    <reaction evidence="7">
        <text>L-threonyl-[protein] + ATP = O-phospho-L-threonyl-[protein] + ADP + H(+)</text>
        <dbReference type="Rhea" id="RHEA:46608"/>
        <dbReference type="Rhea" id="RHEA-COMP:11060"/>
        <dbReference type="Rhea" id="RHEA-COMP:11605"/>
        <dbReference type="ChEBI" id="CHEBI:15378"/>
        <dbReference type="ChEBI" id="CHEBI:30013"/>
        <dbReference type="ChEBI" id="CHEBI:30616"/>
        <dbReference type="ChEBI" id="CHEBI:61977"/>
        <dbReference type="ChEBI" id="CHEBI:456216"/>
        <dbReference type="EC" id="2.7.11.1"/>
    </reaction>
</comment>
<proteinExistence type="inferred from homology"/>
<gene>
    <name evidence="12" type="ORF">CBOVIS_LOCUS1026</name>
</gene>
<dbReference type="InterPro" id="IPR050236">
    <property type="entry name" value="Ser_Thr_kinase_AGC"/>
</dbReference>
<dbReference type="EMBL" id="CADEPM010000001">
    <property type="protein sequence ID" value="CAB3397643.1"/>
    <property type="molecule type" value="Genomic_DNA"/>
</dbReference>
<accession>A0A8S1EAZ4</accession>
<evidence type="ECO:0000256" key="6">
    <source>
        <dbReference type="ARBA" id="ARBA00022840"/>
    </source>
</evidence>
<dbReference type="InterPro" id="IPR000719">
    <property type="entry name" value="Prot_kinase_dom"/>
</dbReference>
<evidence type="ECO:0000256" key="9">
    <source>
        <dbReference type="PROSITE-ProRule" id="PRU10141"/>
    </source>
</evidence>
<dbReference type="GO" id="GO:0035556">
    <property type="term" value="P:intracellular signal transduction"/>
    <property type="evidence" value="ECO:0007669"/>
    <property type="project" value="TreeGrafter"/>
</dbReference>
<evidence type="ECO:0000256" key="5">
    <source>
        <dbReference type="ARBA" id="ARBA00022777"/>
    </source>
</evidence>
<dbReference type="PANTHER" id="PTHR24356:SF163">
    <property type="entry name" value="3-PHOSPHOINOSITIDE-DEPENDENT PROTEIN KINASE 1-RELATED"/>
    <property type="match status" value="1"/>
</dbReference>
<name>A0A8S1EAZ4_9PELO</name>
<reference evidence="12 13" key="1">
    <citation type="submission" date="2020-04" db="EMBL/GenBank/DDBJ databases">
        <authorList>
            <person name="Laetsch R D."/>
            <person name="Stevens L."/>
            <person name="Kumar S."/>
            <person name="Blaxter L. M."/>
        </authorList>
    </citation>
    <scope>NUCLEOTIDE SEQUENCE [LARGE SCALE GENOMIC DNA]</scope>
</reference>
<dbReference type="FunFam" id="3.30.200.20:FF:000042">
    <property type="entry name" value="Aurora kinase A"/>
    <property type="match status" value="1"/>
</dbReference>
<feature type="binding site" evidence="9">
    <location>
        <position position="56"/>
    </location>
    <ligand>
        <name>ATP</name>
        <dbReference type="ChEBI" id="CHEBI:30616"/>
    </ligand>
</feature>
<keyword evidence="4 9" id="KW-0547">Nucleotide-binding</keyword>
<dbReference type="Proteomes" id="UP000494206">
    <property type="component" value="Unassembled WGS sequence"/>
</dbReference>
<dbReference type="InterPro" id="IPR008271">
    <property type="entry name" value="Ser/Thr_kinase_AS"/>
</dbReference>
<sequence>MDVPLSLSQPSGSIESRSKHRSIADYTVLKEIGEGSFSIVYHAKEKDEKKRDVAIKVCLKKQIIRDKRVKYVHREKEVLAQLSIKENLHHSIVTLYATFQDAENLYFALTYAKHGDLLHIMLKQENKCFTVEHSKYYAAVLLDALNHLHTHGVLHRDVKPENILVKENGKIILSDFGSAAFLNENEETSCSSSSSSTPRRCSFVGTAQYVAPEMLKGEEMTPSSDLWSFGVVLYQFITGDHAFHDESEYLIFKRVTDVLFKFPDDFDVDAKHLISNLLVLDPLARYTYAQIVAHDFFNSIDFEHLLQLEPPQIFH</sequence>
<evidence type="ECO:0000256" key="8">
    <source>
        <dbReference type="ARBA" id="ARBA00048679"/>
    </source>
</evidence>
<keyword evidence="5" id="KW-0418">Kinase</keyword>
<comment type="catalytic activity">
    <reaction evidence="8">
        <text>L-seryl-[protein] + ATP = O-phospho-L-seryl-[protein] + ADP + H(+)</text>
        <dbReference type="Rhea" id="RHEA:17989"/>
        <dbReference type="Rhea" id="RHEA-COMP:9863"/>
        <dbReference type="Rhea" id="RHEA-COMP:11604"/>
        <dbReference type="ChEBI" id="CHEBI:15378"/>
        <dbReference type="ChEBI" id="CHEBI:29999"/>
        <dbReference type="ChEBI" id="CHEBI:30616"/>
        <dbReference type="ChEBI" id="CHEBI:83421"/>
        <dbReference type="ChEBI" id="CHEBI:456216"/>
        <dbReference type="EC" id="2.7.11.1"/>
    </reaction>
</comment>
<organism evidence="12 13">
    <name type="scientific">Caenorhabditis bovis</name>
    <dbReference type="NCBI Taxonomy" id="2654633"/>
    <lineage>
        <taxon>Eukaryota</taxon>
        <taxon>Metazoa</taxon>
        <taxon>Ecdysozoa</taxon>
        <taxon>Nematoda</taxon>
        <taxon>Chromadorea</taxon>
        <taxon>Rhabditida</taxon>
        <taxon>Rhabditina</taxon>
        <taxon>Rhabditomorpha</taxon>
        <taxon>Rhabditoidea</taxon>
        <taxon>Rhabditidae</taxon>
        <taxon>Peloderinae</taxon>
        <taxon>Caenorhabditis</taxon>
    </lineage>
</organism>
<dbReference type="AlphaFoldDB" id="A0A8S1EAZ4"/>
<evidence type="ECO:0000256" key="10">
    <source>
        <dbReference type="RuleBase" id="RU000304"/>
    </source>
</evidence>
<dbReference type="InterPro" id="IPR017441">
    <property type="entry name" value="Protein_kinase_ATP_BS"/>
</dbReference>
<dbReference type="Gene3D" id="3.30.200.20">
    <property type="entry name" value="Phosphorylase Kinase, domain 1"/>
    <property type="match status" value="1"/>
</dbReference>
<dbReference type="PROSITE" id="PS00107">
    <property type="entry name" value="PROTEIN_KINASE_ATP"/>
    <property type="match status" value="1"/>
</dbReference>
<comment type="caution">
    <text evidence="12">The sequence shown here is derived from an EMBL/GenBank/DDBJ whole genome shotgun (WGS) entry which is preliminary data.</text>
</comment>
<dbReference type="PANTHER" id="PTHR24356">
    <property type="entry name" value="SERINE/THREONINE-PROTEIN KINASE"/>
    <property type="match status" value="1"/>
</dbReference>
<feature type="domain" description="Protein kinase" evidence="11">
    <location>
        <begin position="26"/>
        <end position="297"/>
    </location>
</feature>
<dbReference type="GO" id="GO:0004674">
    <property type="term" value="F:protein serine/threonine kinase activity"/>
    <property type="evidence" value="ECO:0007669"/>
    <property type="project" value="UniProtKB-KW"/>
</dbReference>
<dbReference type="SMART" id="SM00220">
    <property type="entry name" value="S_TKc"/>
    <property type="match status" value="1"/>
</dbReference>
<keyword evidence="3" id="KW-0808">Transferase</keyword>
<evidence type="ECO:0000256" key="4">
    <source>
        <dbReference type="ARBA" id="ARBA00022741"/>
    </source>
</evidence>
<evidence type="ECO:0000313" key="12">
    <source>
        <dbReference type="EMBL" id="CAB3397643.1"/>
    </source>
</evidence>
<dbReference type="PIRSF" id="PIRSF000654">
    <property type="entry name" value="Integrin-linked_kinase"/>
    <property type="match status" value="1"/>
</dbReference>
<keyword evidence="13" id="KW-1185">Reference proteome</keyword>
<dbReference type="PROSITE" id="PS00108">
    <property type="entry name" value="PROTEIN_KINASE_ST"/>
    <property type="match status" value="1"/>
</dbReference>
<comment type="similarity">
    <text evidence="10">Belongs to the protein kinase superfamily.</text>
</comment>
<dbReference type="InterPro" id="IPR011009">
    <property type="entry name" value="Kinase-like_dom_sf"/>
</dbReference>
<evidence type="ECO:0000259" key="11">
    <source>
        <dbReference type="PROSITE" id="PS50011"/>
    </source>
</evidence>
<keyword evidence="6 9" id="KW-0067">ATP-binding</keyword>
<protein>
    <recommendedName>
        <fullName evidence="1">non-specific serine/threonine protein kinase</fullName>
        <ecNumber evidence="1">2.7.11.1</ecNumber>
    </recommendedName>
</protein>
<dbReference type="OrthoDB" id="347657at2759"/>
<evidence type="ECO:0000256" key="7">
    <source>
        <dbReference type="ARBA" id="ARBA00047899"/>
    </source>
</evidence>
<evidence type="ECO:0000256" key="2">
    <source>
        <dbReference type="ARBA" id="ARBA00022527"/>
    </source>
</evidence>
<dbReference type="PROSITE" id="PS50011">
    <property type="entry name" value="PROTEIN_KINASE_DOM"/>
    <property type="match status" value="1"/>
</dbReference>
<evidence type="ECO:0000313" key="13">
    <source>
        <dbReference type="Proteomes" id="UP000494206"/>
    </source>
</evidence>
<dbReference type="SUPFAM" id="SSF56112">
    <property type="entry name" value="Protein kinase-like (PK-like)"/>
    <property type="match status" value="1"/>
</dbReference>
<dbReference type="GO" id="GO:0005524">
    <property type="term" value="F:ATP binding"/>
    <property type="evidence" value="ECO:0007669"/>
    <property type="project" value="UniProtKB-UniRule"/>
</dbReference>
<evidence type="ECO:0000256" key="3">
    <source>
        <dbReference type="ARBA" id="ARBA00022679"/>
    </source>
</evidence>
<dbReference type="Pfam" id="PF00069">
    <property type="entry name" value="Pkinase"/>
    <property type="match status" value="1"/>
</dbReference>
<keyword evidence="2 10" id="KW-0723">Serine/threonine-protein kinase</keyword>